<dbReference type="RefSeq" id="WP_103470261.1">
    <property type="nucleotide sequence ID" value="NZ_JBJJMD010000005.1"/>
</dbReference>
<dbReference type="InterPro" id="IPR010982">
    <property type="entry name" value="Lambda_DNA-bd_dom_sf"/>
</dbReference>
<sequence>MASMKRPRLKGVQPRSGASLELTFTNGQHFTLDMSDALKTYPGLAPLSKRKAFEGVVLGDGGWSVEWPALDIQIGADTLLLDALAQNAPDENTRVFIRWRLRHRMTLDQAAEALGVSARSISRYSSGREPVPRTLALACLGWESLEQRAA</sequence>
<dbReference type="EMBL" id="MING01000083">
    <property type="protein sequence ID" value="POG04557.1"/>
    <property type="molecule type" value="Genomic_DNA"/>
</dbReference>
<dbReference type="Proteomes" id="UP000237378">
    <property type="component" value="Unassembled WGS sequence"/>
</dbReference>
<reference evidence="2 3" key="1">
    <citation type="submission" date="2016-08" db="EMBL/GenBank/DDBJ databases">
        <authorList>
            <person name="Seilhamer J.J."/>
        </authorList>
    </citation>
    <scope>NUCLEOTIDE SEQUENCE [LARGE SCALE GENOMIC DNA]</scope>
    <source>
        <strain evidence="2 3">KH-18-2</strain>
    </source>
</reference>
<dbReference type="InterPro" id="IPR001387">
    <property type="entry name" value="Cro/C1-type_HTH"/>
</dbReference>
<evidence type="ECO:0000313" key="3">
    <source>
        <dbReference type="Proteomes" id="UP000237378"/>
    </source>
</evidence>
<dbReference type="PROSITE" id="PS50943">
    <property type="entry name" value="HTH_CROC1"/>
    <property type="match status" value="1"/>
</dbReference>
<dbReference type="InterPro" id="IPR018841">
    <property type="entry name" value="DUF2442"/>
</dbReference>
<gene>
    <name evidence="2" type="ORF">BGP82_25285</name>
</gene>
<evidence type="ECO:0000313" key="2">
    <source>
        <dbReference type="EMBL" id="POG04557.1"/>
    </source>
</evidence>
<evidence type="ECO:0000259" key="1">
    <source>
        <dbReference type="PROSITE" id="PS50943"/>
    </source>
</evidence>
<dbReference type="GO" id="GO:0003677">
    <property type="term" value="F:DNA binding"/>
    <property type="evidence" value="ECO:0007669"/>
    <property type="project" value="InterPro"/>
</dbReference>
<dbReference type="SUPFAM" id="SSF143880">
    <property type="entry name" value="NE0471 N-terminal domain-like"/>
    <property type="match status" value="1"/>
</dbReference>
<proteinExistence type="predicted"/>
<reference evidence="2 3" key="2">
    <citation type="submission" date="2018-03" db="EMBL/GenBank/DDBJ databases">
        <title>Draft genome of Pseudomonas putida strain KH-18-2.</title>
        <authorList>
            <person name="Yoshizawa S."/>
            <person name="Khan N.H."/>
            <person name="Nishimura M."/>
            <person name="Chiura H.X."/>
            <person name="Ogura Y."/>
            <person name="Hayashi T."/>
            <person name="Kogure K."/>
        </authorList>
    </citation>
    <scope>NUCLEOTIDE SEQUENCE [LARGE SCALE GENOMIC DNA]</scope>
    <source>
        <strain evidence="2 3">KH-18-2</strain>
    </source>
</reference>
<dbReference type="Gene3D" id="1.10.260.40">
    <property type="entry name" value="lambda repressor-like DNA-binding domains"/>
    <property type="match status" value="1"/>
</dbReference>
<dbReference type="Pfam" id="PF10387">
    <property type="entry name" value="DUF2442"/>
    <property type="match status" value="1"/>
</dbReference>
<dbReference type="SUPFAM" id="SSF47413">
    <property type="entry name" value="lambda repressor-like DNA-binding domains"/>
    <property type="match status" value="1"/>
</dbReference>
<accession>A0A2S3WSZ4</accession>
<dbReference type="InterPro" id="IPR036782">
    <property type="entry name" value="NE0471-like_N"/>
</dbReference>
<name>A0A2S3WSZ4_PSEPU</name>
<organism evidence="2 3">
    <name type="scientific">Pseudomonas putida</name>
    <name type="common">Arthrobacter siderocapsulatus</name>
    <dbReference type="NCBI Taxonomy" id="303"/>
    <lineage>
        <taxon>Bacteria</taxon>
        <taxon>Pseudomonadati</taxon>
        <taxon>Pseudomonadota</taxon>
        <taxon>Gammaproteobacteria</taxon>
        <taxon>Pseudomonadales</taxon>
        <taxon>Pseudomonadaceae</taxon>
        <taxon>Pseudomonas</taxon>
    </lineage>
</organism>
<dbReference type="AlphaFoldDB" id="A0A2S3WSZ4"/>
<dbReference type="Gene3D" id="3.30.2020.10">
    <property type="entry name" value="NE0471-like N-terminal domain"/>
    <property type="match status" value="1"/>
</dbReference>
<dbReference type="CDD" id="cd00093">
    <property type="entry name" value="HTH_XRE"/>
    <property type="match status" value="1"/>
</dbReference>
<feature type="domain" description="HTH cro/C1-type" evidence="1">
    <location>
        <begin position="96"/>
        <end position="124"/>
    </location>
</feature>
<comment type="caution">
    <text evidence="2">The sequence shown here is derived from an EMBL/GenBank/DDBJ whole genome shotgun (WGS) entry which is preliminary data.</text>
</comment>
<protein>
    <recommendedName>
        <fullName evidence="1">HTH cro/C1-type domain-containing protein</fullName>
    </recommendedName>
</protein>